<feature type="compositionally biased region" description="Polar residues" evidence="1">
    <location>
        <begin position="135"/>
        <end position="144"/>
    </location>
</feature>
<accession>A0A9W9CII1</accession>
<reference evidence="2" key="1">
    <citation type="submission" date="2022-10" db="EMBL/GenBank/DDBJ databases">
        <title>Tapping the CABI collections for fungal endophytes: first genome assemblies for Collariella, Neodidymelliopsis, Ascochyta clinopodiicola, Didymella pomorum, Didymosphaeria variabile, Neocosmospora piperis and Neocucurbitaria cava.</title>
        <authorList>
            <person name="Hill R."/>
        </authorList>
    </citation>
    <scope>NUCLEOTIDE SEQUENCE</scope>
    <source>
        <strain evidence="2">IMI 356814</strain>
    </source>
</reference>
<name>A0A9W9CII1_9PLEO</name>
<feature type="region of interest" description="Disordered" evidence="1">
    <location>
        <begin position="135"/>
        <end position="160"/>
    </location>
</feature>
<keyword evidence="3" id="KW-1185">Reference proteome</keyword>
<feature type="region of interest" description="Disordered" evidence="1">
    <location>
        <begin position="1"/>
        <end position="38"/>
    </location>
</feature>
<protein>
    <submittedName>
        <fullName evidence="2">Uncharacterized protein</fullName>
    </submittedName>
</protein>
<sequence>MIEQDSFSLARESSHHPASTFTEHGDITRQNHSQKSSIESNAALRDLIKPWGALPFTPQSCRTVSFSRWTRFTASSTTSTPTSELKASTLCKASGLAPTYDPPTSEWVYLGADQPVNVVEPRSVLRQFEHRRQRSSASWATVSPASDGGEQSKPIQFRKQEVKPVNISSQLSNSFRTSPGACKQPSTMKMMLQRLGLENATCEELPSPFESDSEGEDN</sequence>
<organism evidence="2 3">
    <name type="scientific">Neocucurbitaria cava</name>
    <dbReference type="NCBI Taxonomy" id="798079"/>
    <lineage>
        <taxon>Eukaryota</taxon>
        <taxon>Fungi</taxon>
        <taxon>Dikarya</taxon>
        <taxon>Ascomycota</taxon>
        <taxon>Pezizomycotina</taxon>
        <taxon>Dothideomycetes</taxon>
        <taxon>Pleosporomycetidae</taxon>
        <taxon>Pleosporales</taxon>
        <taxon>Pleosporineae</taxon>
        <taxon>Cucurbitariaceae</taxon>
        <taxon>Neocucurbitaria</taxon>
    </lineage>
</organism>
<proteinExistence type="predicted"/>
<gene>
    <name evidence="2" type="ORF">N0V83_009465</name>
</gene>
<evidence type="ECO:0000256" key="1">
    <source>
        <dbReference type="SAM" id="MobiDB-lite"/>
    </source>
</evidence>
<dbReference type="EMBL" id="JAPEUY010000018">
    <property type="protein sequence ID" value="KAJ4364010.1"/>
    <property type="molecule type" value="Genomic_DNA"/>
</dbReference>
<dbReference type="OrthoDB" id="3755745at2759"/>
<comment type="caution">
    <text evidence="2">The sequence shown here is derived from an EMBL/GenBank/DDBJ whole genome shotgun (WGS) entry which is preliminary data.</text>
</comment>
<feature type="region of interest" description="Disordered" evidence="1">
    <location>
        <begin position="199"/>
        <end position="218"/>
    </location>
</feature>
<evidence type="ECO:0000313" key="2">
    <source>
        <dbReference type="EMBL" id="KAJ4364010.1"/>
    </source>
</evidence>
<dbReference type="AlphaFoldDB" id="A0A9W9CII1"/>
<dbReference type="Proteomes" id="UP001140560">
    <property type="component" value="Unassembled WGS sequence"/>
</dbReference>
<evidence type="ECO:0000313" key="3">
    <source>
        <dbReference type="Proteomes" id="UP001140560"/>
    </source>
</evidence>